<evidence type="ECO:0000313" key="2">
    <source>
        <dbReference type="Proteomes" id="UP001497680"/>
    </source>
</evidence>
<protein>
    <submittedName>
        <fullName evidence="1">Uncharacterized protein</fullName>
    </submittedName>
</protein>
<proteinExistence type="predicted"/>
<accession>A0ACC0DKE1</accession>
<reference evidence="1 2" key="1">
    <citation type="journal article" date="2022" name="New Phytol.">
        <title>Ecological generalism drives hyperdiversity of secondary metabolite gene clusters in xylarialean endophytes.</title>
        <authorList>
            <person name="Franco M.E.E."/>
            <person name="Wisecaver J.H."/>
            <person name="Arnold A.E."/>
            <person name="Ju Y.M."/>
            <person name="Slot J.C."/>
            <person name="Ahrendt S."/>
            <person name="Moore L.P."/>
            <person name="Eastman K.E."/>
            <person name="Scott K."/>
            <person name="Konkel Z."/>
            <person name="Mondo S.J."/>
            <person name="Kuo A."/>
            <person name="Hayes R.D."/>
            <person name="Haridas S."/>
            <person name="Andreopoulos B."/>
            <person name="Riley R."/>
            <person name="LaButti K."/>
            <person name="Pangilinan J."/>
            <person name="Lipzen A."/>
            <person name="Amirebrahimi M."/>
            <person name="Yan J."/>
            <person name="Adam C."/>
            <person name="Keymanesh K."/>
            <person name="Ng V."/>
            <person name="Louie K."/>
            <person name="Northen T."/>
            <person name="Drula E."/>
            <person name="Henrissat B."/>
            <person name="Hsieh H.M."/>
            <person name="Youens-Clark K."/>
            <person name="Lutzoni F."/>
            <person name="Miadlikowska J."/>
            <person name="Eastwood D.C."/>
            <person name="Hamelin R.C."/>
            <person name="Grigoriev I.V."/>
            <person name="U'Ren J.M."/>
        </authorList>
    </citation>
    <scope>NUCLEOTIDE SEQUENCE [LARGE SCALE GENOMIC DNA]</scope>
    <source>
        <strain evidence="1 2">ER1909</strain>
    </source>
</reference>
<dbReference type="Proteomes" id="UP001497680">
    <property type="component" value="Unassembled WGS sequence"/>
</dbReference>
<comment type="caution">
    <text evidence="1">The sequence shown here is derived from an EMBL/GenBank/DDBJ whole genome shotgun (WGS) entry which is preliminary data.</text>
</comment>
<keyword evidence="2" id="KW-1185">Reference proteome</keyword>
<dbReference type="EMBL" id="MU394282">
    <property type="protein sequence ID" value="KAI6092817.1"/>
    <property type="molecule type" value="Genomic_DNA"/>
</dbReference>
<gene>
    <name evidence="1" type="ORF">F4821DRAFT_253565</name>
</gene>
<organism evidence="1 2">
    <name type="scientific">Hypoxylon rubiginosum</name>
    <dbReference type="NCBI Taxonomy" id="110542"/>
    <lineage>
        <taxon>Eukaryota</taxon>
        <taxon>Fungi</taxon>
        <taxon>Dikarya</taxon>
        <taxon>Ascomycota</taxon>
        <taxon>Pezizomycotina</taxon>
        <taxon>Sordariomycetes</taxon>
        <taxon>Xylariomycetidae</taxon>
        <taxon>Xylariales</taxon>
        <taxon>Hypoxylaceae</taxon>
        <taxon>Hypoxylon</taxon>
    </lineage>
</organism>
<name>A0ACC0DKE1_9PEZI</name>
<sequence>MNSTICSQCRTALRLRVRARHLRSPSTRSSSGVSSPSNNLGTLLSKPTWSVRSLLPSSSSSASTESATTITPKTLHHLLRLSALPQPSSAEEEAQMLFTLESQLGFVRAVREVDTTGVEPLRAIRDETAQGVREQTIGLEQLRETLAKEDVVGHARRPRRRRQRNGTGEKENIDAEVEGWDVLSGASETAGRYFVVRTAPSGQGQTKH</sequence>
<evidence type="ECO:0000313" key="1">
    <source>
        <dbReference type="EMBL" id="KAI6092817.1"/>
    </source>
</evidence>